<evidence type="ECO:0000259" key="1">
    <source>
        <dbReference type="Pfam" id="PF02501"/>
    </source>
</evidence>
<dbReference type="GO" id="GO:0015627">
    <property type="term" value="C:type II protein secretion system complex"/>
    <property type="evidence" value="ECO:0007669"/>
    <property type="project" value="InterPro"/>
</dbReference>
<proteinExistence type="predicted"/>
<dbReference type="InterPro" id="IPR045584">
    <property type="entry name" value="Pilin-like"/>
</dbReference>
<dbReference type="Pfam" id="PF02501">
    <property type="entry name" value="T2SSI"/>
    <property type="match status" value="1"/>
</dbReference>
<gene>
    <name evidence="2" type="ORF">METZ01_LOCUS15473</name>
</gene>
<dbReference type="Gene3D" id="3.30.1300.30">
    <property type="entry name" value="GSPII I/J protein-like"/>
    <property type="match status" value="1"/>
</dbReference>
<dbReference type="GO" id="GO:0015628">
    <property type="term" value="P:protein secretion by the type II secretion system"/>
    <property type="evidence" value="ECO:0007669"/>
    <property type="project" value="InterPro"/>
</dbReference>
<name>A0A381P8N9_9ZZZZ</name>
<sequence length="110" mass="12544">MEVVISLLIFSSSVIAIYQIIVSAQVSSQTMRDKVMAREIANNRYAMLETIDYPISLGSRSGIIKMAGQDWLWKEETKDVSQYLNEFSISISLKESGQVIFVREGYIEKR</sequence>
<accession>A0A381P8N9</accession>
<feature type="domain" description="Type II secretion system protein GspI C-terminal" evidence="1">
    <location>
        <begin position="31"/>
        <end position="107"/>
    </location>
</feature>
<dbReference type="InterPro" id="IPR003413">
    <property type="entry name" value="T2SS_GspI_C"/>
</dbReference>
<dbReference type="SUPFAM" id="SSF54523">
    <property type="entry name" value="Pili subunits"/>
    <property type="match status" value="1"/>
</dbReference>
<dbReference type="EMBL" id="UINC01000882">
    <property type="protein sequence ID" value="SUZ62619.1"/>
    <property type="molecule type" value="Genomic_DNA"/>
</dbReference>
<reference evidence="2" key="1">
    <citation type="submission" date="2018-05" db="EMBL/GenBank/DDBJ databases">
        <authorList>
            <person name="Lanie J.A."/>
            <person name="Ng W.-L."/>
            <person name="Kazmierczak K.M."/>
            <person name="Andrzejewski T.M."/>
            <person name="Davidsen T.M."/>
            <person name="Wayne K.J."/>
            <person name="Tettelin H."/>
            <person name="Glass J.I."/>
            <person name="Rusch D."/>
            <person name="Podicherti R."/>
            <person name="Tsui H.-C.T."/>
            <person name="Winkler M.E."/>
        </authorList>
    </citation>
    <scope>NUCLEOTIDE SEQUENCE</scope>
</reference>
<dbReference type="InterPro" id="IPR010052">
    <property type="entry name" value="T2SS_protein-GspI"/>
</dbReference>
<evidence type="ECO:0000313" key="2">
    <source>
        <dbReference type="EMBL" id="SUZ62619.1"/>
    </source>
</evidence>
<protein>
    <recommendedName>
        <fullName evidence="1">Type II secretion system protein GspI C-terminal domain-containing protein</fullName>
    </recommendedName>
</protein>
<organism evidence="2">
    <name type="scientific">marine metagenome</name>
    <dbReference type="NCBI Taxonomy" id="408172"/>
    <lineage>
        <taxon>unclassified sequences</taxon>
        <taxon>metagenomes</taxon>
        <taxon>ecological metagenomes</taxon>
    </lineage>
</organism>
<dbReference type="AlphaFoldDB" id="A0A381P8N9"/>
<dbReference type="NCBIfam" id="TIGR01707">
    <property type="entry name" value="gspI"/>
    <property type="match status" value="1"/>
</dbReference>